<reference evidence="2 3" key="1">
    <citation type="submission" date="2011-07" db="EMBL/GenBank/DDBJ databases">
        <title>The Genome Sequence of Prevotella oulorum F0390.</title>
        <authorList>
            <consortium name="The Broad Institute Genome Sequencing Platform"/>
            <consortium name="The Broad Institute Genome Sequencing Center for Infectious Disease"/>
            <person name="Earl A."/>
            <person name="Ward D."/>
            <person name="Feldgarden M."/>
            <person name="Gevers D."/>
            <person name="Izard J."/>
            <person name="Ganesan A."/>
            <person name="Baranova O.V."/>
            <person name="Blanton J.M."/>
            <person name="Tanner A.C."/>
            <person name="Dewhirst F.E."/>
            <person name="Young S.K."/>
            <person name="Zeng Q."/>
            <person name="Gargeya S."/>
            <person name="Fitzgerald M."/>
            <person name="Haas B."/>
            <person name="Abouelleil A."/>
            <person name="Alvarado L."/>
            <person name="Arachchi H.M."/>
            <person name="Berlin A."/>
            <person name="Brown A."/>
            <person name="Chapman S.B."/>
            <person name="Chen Z."/>
            <person name="Dunbar C."/>
            <person name="Freedman E."/>
            <person name="Gearin G."/>
            <person name="Gellesch M."/>
            <person name="Goldberg J."/>
            <person name="Griggs A."/>
            <person name="Gujja S."/>
            <person name="Heiman D."/>
            <person name="Howarth C."/>
            <person name="Larson L."/>
            <person name="Lui A."/>
            <person name="MacDonald P.J.P."/>
            <person name="Mehta T."/>
            <person name="Montmayeur A."/>
            <person name="Murphy C."/>
            <person name="Neiman D."/>
            <person name="Pearson M."/>
            <person name="Priest M."/>
            <person name="Roberts A."/>
            <person name="Saif S."/>
            <person name="Shea T."/>
            <person name="Shenoy N."/>
            <person name="Sisk P."/>
            <person name="Stolte C."/>
            <person name="Sykes S."/>
            <person name="Wortman J."/>
            <person name="Nusbaum C."/>
            <person name="Birren B."/>
        </authorList>
    </citation>
    <scope>NUCLEOTIDE SEQUENCE [LARGE SCALE GENOMIC DNA]</scope>
    <source>
        <strain evidence="2 3">F0390</strain>
    </source>
</reference>
<protein>
    <submittedName>
        <fullName evidence="2">Uncharacterized protein</fullName>
    </submittedName>
</protein>
<feature type="signal peptide" evidence="1">
    <location>
        <begin position="1"/>
        <end position="22"/>
    </location>
</feature>
<proteinExistence type="predicted"/>
<gene>
    <name evidence="2" type="ORF">HMPREF9431_02261</name>
</gene>
<evidence type="ECO:0000313" key="2">
    <source>
        <dbReference type="EMBL" id="EGV29100.1"/>
    </source>
</evidence>
<organism evidence="2 3">
    <name type="scientific">Segatella oulorum F0390</name>
    <dbReference type="NCBI Taxonomy" id="702438"/>
    <lineage>
        <taxon>Bacteria</taxon>
        <taxon>Pseudomonadati</taxon>
        <taxon>Bacteroidota</taxon>
        <taxon>Bacteroidia</taxon>
        <taxon>Bacteroidales</taxon>
        <taxon>Prevotellaceae</taxon>
        <taxon>Segatella</taxon>
    </lineage>
</organism>
<dbReference type="HOGENOM" id="CLU_833818_0_0_10"/>
<keyword evidence="3" id="KW-1185">Reference proteome</keyword>
<dbReference type="AlphaFoldDB" id="G1WEL0"/>
<feature type="chain" id="PRO_5003425996" evidence="1">
    <location>
        <begin position="23"/>
        <end position="346"/>
    </location>
</feature>
<name>G1WEL0_9BACT</name>
<comment type="caution">
    <text evidence="2">The sequence shown here is derived from an EMBL/GenBank/DDBJ whole genome shotgun (WGS) entry which is preliminary data.</text>
</comment>
<dbReference type="EMBL" id="ADGI01000063">
    <property type="protein sequence ID" value="EGV29100.1"/>
    <property type="molecule type" value="Genomic_DNA"/>
</dbReference>
<dbReference type="RefSeq" id="WP_004381353.1">
    <property type="nucleotide sequence ID" value="NZ_JH114217.1"/>
</dbReference>
<accession>G1WEL0</accession>
<dbReference type="PATRIC" id="fig|702438.4.peg.2376"/>
<dbReference type="PROSITE" id="PS51257">
    <property type="entry name" value="PROKAR_LIPOPROTEIN"/>
    <property type="match status" value="1"/>
</dbReference>
<evidence type="ECO:0000256" key="1">
    <source>
        <dbReference type="SAM" id="SignalP"/>
    </source>
</evidence>
<dbReference type="OrthoDB" id="1081166at2"/>
<sequence length="346" mass="38695">MKRSFSLIISFAVAALLLVACNSDDNLPVDKTEVGKIDKSKYTTLTTVNDGMTRSHYIINHTLNNGADVWWQPGDKLWLYILDNLRIGSVTSNLTTGSPTAEFYFTYDFDQPQYKVNYLGNQNSTDGYFVTFGEYQWQYPPNNTDHLQNVGDCAEGTATRIVQGQYTVRMHRLPAYLCIMPYCSDPDLRTGAILKSVTITADNALRGKFDVGRYGLFDRTHAQGLGNNINMVLNGGNGFSVDNATEDQNRNAIFTVMLPGWHVLTLTFDFTSPKIPGQTLRAVKTLNNIDYHPNTMTDIVADVANYYNADNNLIGDGGTIAFSKKQTGVTVRTHKNWETLFNKESK</sequence>
<keyword evidence="1" id="KW-0732">Signal</keyword>
<dbReference type="GeneID" id="95426803"/>
<dbReference type="Proteomes" id="UP000005141">
    <property type="component" value="Unassembled WGS sequence"/>
</dbReference>
<evidence type="ECO:0000313" key="3">
    <source>
        <dbReference type="Proteomes" id="UP000005141"/>
    </source>
</evidence>